<keyword evidence="6" id="KW-1185">Reference proteome</keyword>
<dbReference type="Pfam" id="PF00202">
    <property type="entry name" value="Aminotran_3"/>
    <property type="match status" value="1"/>
</dbReference>
<dbReference type="PIRSF" id="PIRSF000521">
    <property type="entry name" value="Transaminase_4ab_Lys_Orn"/>
    <property type="match status" value="1"/>
</dbReference>
<dbReference type="InterPro" id="IPR050103">
    <property type="entry name" value="Class-III_PLP-dep_AT"/>
</dbReference>
<keyword evidence="3 4" id="KW-0663">Pyridoxal phosphate</keyword>
<dbReference type="Gene3D" id="3.40.640.10">
    <property type="entry name" value="Type I PLP-dependent aspartate aminotransferase-like (Major domain)"/>
    <property type="match status" value="1"/>
</dbReference>
<keyword evidence="5" id="KW-0808">Transferase</keyword>
<organism evidence="5 6">
    <name type="scientific">Terrisporobacter othiniensis</name>
    <dbReference type="NCBI Taxonomy" id="1577792"/>
    <lineage>
        <taxon>Bacteria</taxon>
        <taxon>Bacillati</taxon>
        <taxon>Bacillota</taxon>
        <taxon>Clostridia</taxon>
        <taxon>Peptostreptococcales</taxon>
        <taxon>Peptostreptococcaceae</taxon>
        <taxon>Terrisporobacter</taxon>
    </lineage>
</organism>
<dbReference type="RefSeq" id="WP_039678647.1">
    <property type="nucleotide sequence ID" value="NZ_JAWGXO010000001.1"/>
</dbReference>
<dbReference type="EC" id="2.6.1.19" evidence="5"/>
<name>A0A0B3VZJ1_9FIRM</name>
<dbReference type="CDD" id="cd00610">
    <property type="entry name" value="OAT_like"/>
    <property type="match status" value="1"/>
</dbReference>
<dbReference type="Proteomes" id="UP000031189">
    <property type="component" value="Unassembled WGS sequence"/>
</dbReference>
<protein>
    <submittedName>
        <fullName evidence="5">4-aminobutyrate aminotransferase</fullName>
        <ecNumber evidence="5">2.6.1.19</ecNumber>
    </submittedName>
</protein>
<evidence type="ECO:0000256" key="3">
    <source>
        <dbReference type="ARBA" id="ARBA00022898"/>
    </source>
</evidence>
<comment type="similarity">
    <text evidence="2 4">Belongs to the class-III pyridoxal-phosphate-dependent aminotransferase family.</text>
</comment>
<dbReference type="GO" id="GO:0042802">
    <property type="term" value="F:identical protein binding"/>
    <property type="evidence" value="ECO:0007669"/>
    <property type="project" value="TreeGrafter"/>
</dbReference>
<dbReference type="InterPro" id="IPR005814">
    <property type="entry name" value="Aminotrans_3"/>
</dbReference>
<evidence type="ECO:0000313" key="6">
    <source>
        <dbReference type="Proteomes" id="UP000031189"/>
    </source>
</evidence>
<dbReference type="AlphaFoldDB" id="A0A0B3VZJ1"/>
<dbReference type="PANTHER" id="PTHR11986">
    <property type="entry name" value="AMINOTRANSFERASE CLASS III"/>
    <property type="match status" value="1"/>
</dbReference>
<comment type="caution">
    <text evidence="5">The sequence shown here is derived from an EMBL/GenBank/DDBJ whole genome shotgun (WGS) entry which is preliminary data.</text>
</comment>
<dbReference type="InterPro" id="IPR015422">
    <property type="entry name" value="PyrdxlP-dep_Trfase_small"/>
</dbReference>
<dbReference type="STRING" id="1577792.QX51_04110"/>
<evidence type="ECO:0000256" key="4">
    <source>
        <dbReference type="RuleBase" id="RU003560"/>
    </source>
</evidence>
<dbReference type="GO" id="GO:0034386">
    <property type="term" value="F:4-aminobutyrate:2-oxoglutarate transaminase activity"/>
    <property type="evidence" value="ECO:0007669"/>
    <property type="project" value="UniProtKB-EC"/>
</dbReference>
<reference evidence="5 6" key="1">
    <citation type="submission" date="2014-12" db="EMBL/GenBank/DDBJ databases">
        <title>Draft genome sequence of Terrisporobacter sp. 08-306576, isolated from the blood culture of a bacteremia patient.</title>
        <authorList>
            <person name="Lund L.C."/>
            <person name="Sydenham T.V."/>
            <person name="Hogh S.V."/>
            <person name="Skov M.N."/>
            <person name="Kemp M."/>
            <person name="Justesen U.S."/>
        </authorList>
    </citation>
    <scope>NUCLEOTIDE SEQUENCE [LARGE SCALE GENOMIC DNA]</scope>
    <source>
        <strain evidence="5 6">08-306576</strain>
    </source>
</reference>
<dbReference type="Gene3D" id="3.90.1150.10">
    <property type="entry name" value="Aspartate Aminotransferase, domain 1"/>
    <property type="match status" value="1"/>
</dbReference>
<dbReference type="SUPFAM" id="SSF53383">
    <property type="entry name" value="PLP-dependent transferases"/>
    <property type="match status" value="1"/>
</dbReference>
<accession>A0A0B3VZJ1</accession>
<dbReference type="GO" id="GO:0030170">
    <property type="term" value="F:pyridoxal phosphate binding"/>
    <property type="evidence" value="ECO:0007669"/>
    <property type="project" value="InterPro"/>
</dbReference>
<dbReference type="PANTHER" id="PTHR11986:SF58">
    <property type="entry name" value="LEUCINE_METHIONINE RACEMASE"/>
    <property type="match status" value="1"/>
</dbReference>
<proteinExistence type="inferred from homology"/>
<gene>
    <name evidence="5" type="ORF">QX51_04110</name>
</gene>
<dbReference type="EMBL" id="JWHR01000046">
    <property type="protein sequence ID" value="KHS58193.1"/>
    <property type="molecule type" value="Genomic_DNA"/>
</dbReference>
<comment type="cofactor">
    <cofactor evidence="1">
        <name>pyridoxal 5'-phosphate</name>
        <dbReference type="ChEBI" id="CHEBI:597326"/>
    </cofactor>
</comment>
<dbReference type="OrthoDB" id="9801052at2"/>
<dbReference type="InterPro" id="IPR015424">
    <property type="entry name" value="PyrdxlP-dep_Trfase"/>
</dbReference>
<keyword evidence="5" id="KW-0032">Aminotransferase</keyword>
<dbReference type="InterPro" id="IPR015421">
    <property type="entry name" value="PyrdxlP-dep_Trfase_major"/>
</dbReference>
<evidence type="ECO:0000256" key="1">
    <source>
        <dbReference type="ARBA" id="ARBA00001933"/>
    </source>
</evidence>
<sequence>MNLSNKNICEREKKFLSSIQKLPYCPIAIKNGKGALLYDYDGNEYIDFLSSASSANIGHGNKEIAQAVKNQMDQITQYTIAYFTCESPVLLAEKIINLAPGDNDKKVLYSTTGSESIDAAIKLSKGYTGRNKIISFNGAYHGSTYGSISISAISLNMRKKIGSLLPDVYHFNYPVCIKCPYNKNESECHLECLEEIKNAFQMYLPADEVAAVFFEPIAGDSGIIIPPKRYVKNLYKLCKKNNILFVADEIQQSLGRCGYWFSMEHFNIEPDLIVMGKSLGGGLPLGLVVGKSEIMECLSAPAHAFTLSANTTVCVAALKMLEIFERDNIIEQTKEKGSYLINKLNILKEKYPNIIKDVRGLGLSIGVDLPDKSATKKICYQCIKNGLLLISLGENTLRIQPPLVITKNQIDESTEILENSINDFISGKISDDAYTFINGW</sequence>
<evidence type="ECO:0000313" key="5">
    <source>
        <dbReference type="EMBL" id="KHS58193.1"/>
    </source>
</evidence>
<evidence type="ECO:0000256" key="2">
    <source>
        <dbReference type="ARBA" id="ARBA00008954"/>
    </source>
</evidence>